<dbReference type="EMBL" id="DS480489">
    <property type="protein sequence ID" value="EDO14994.1"/>
    <property type="molecule type" value="Genomic_DNA"/>
</dbReference>
<feature type="region of interest" description="Disordered" evidence="1">
    <location>
        <begin position="507"/>
        <end position="537"/>
    </location>
</feature>
<organism evidence="4">
    <name type="scientific">Vanderwaltozyma polyspora (strain ATCC 22028 / DSM 70294 / BCRC 21397 / CBS 2163 / NBRC 10782 / NRRL Y-8283 / UCD 57-17)</name>
    <name type="common">Kluyveromyces polysporus</name>
    <dbReference type="NCBI Taxonomy" id="436907"/>
    <lineage>
        <taxon>Eukaryota</taxon>
        <taxon>Fungi</taxon>
        <taxon>Dikarya</taxon>
        <taxon>Ascomycota</taxon>
        <taxon>Saccharomycotina</taxon>
        <taxon>Saccharomycetes</taxon>
        <taxon>Saccharomycetales</taxon>
        <taxon>Saccharomycetaceae</taxon>
        <taxon>Vanderwaltozyma</taxon>
    </lineage>
</organism>
<dbReference type="GO" id="GO:0008821">
    <property type="term" value="F:crossover junction DNA endonuclease activity"/>
    <property type="evidence" value="ECO:0007669"/>
    <property type="project" value="EnsemblFungi"/>
</dbReference>
<dbReference type="Pfam" id="PF02732">
    <property type="entry name" value="ERCC4"/>
    <property type="match status" value="1"/>
</dbReference>
<feature type="domain" description="ERCC4" evidence="2">
    <location>
        <begin position="390"/>
        <end position="640"/>
    </location>
</feature>
<dbReference type="eggNOG" id="ENOG502RY0Q">
    <property type="taxonomic scope" value="Eukaryota"/>
</dbReference>
<protein>
    <recommendedName>
        <fullName evidence="2">ERCC4 domain-containing protein</fullName>
    </recommendedName>
</protein>
<feature type="region of interest" description="Disordered" evidence="1">
    <location>
        <begin position="113"/>
        <end position="134"/>
    </location>
</feature>
<name>A7TRV7_VANPO</name>
<dbReference type="RefSeq" id="XP_001642852.1">
    <property type="nucleotide sequence ID" value="XM_001642802.1"/>
</dbReference>
<dbReference type="GO" id="GO:0006265">
    <property type="term" value="P:DNA topological change"/>
    <property type="evidence" value="ECO:0007669"/>
    <property type="project" value="EnsemblFungi"/>
</dbReference>
<dbReference type="AlphaFoldDB" id="A7TRV7"/>
<sequence>MDDSSLILIEDSDDIRIIEEDQRIRKAHNNNEPVQLIITSSSQSSNKTKINQDCHNSEDIKINEVNHSFEVIAPFIEDDLSELDSISSALDYSGITDESPKTVVKRNLFVMDTSLDDDPTNNSSSGIDISTRQATKKSLQSLANRWGIKCDRVSESKANQVQGSPRKNSSPKKKQKLFSSQQLNENATSSQASRNIFNQCPLSSPVSNSLIESSIRDGNNQDTHQTKDTNINEENVKSNSIIELSNESKNSFMGEDLADSIIEATLTSILEDNEKLPVLSTPSKSKRCYNAIQNESFNNEKIRLIMRSHSMPESFQNRVDSNNNDHCHLHGYIVRGSSYTRIESEQLIKRFLTEEKEAFKRVNQTYRDNEKARSEIILEIPCSILEEFESVCPNLRSLVAPATLQTGDSGNIPLIRFLRKSDSVYDFNNDIYYPDQFKILDEKVYILYYDAFNFFKQYRENKRKLFKDIRFYIKSKKYIILVLYGLSQLKRDLDNLENNKYKARVNEHLSKSPLKSPTKKSNQSNQSKKTEKLQNLNMRSNDIEQRLRLIDRLWNVKIHTVNSHIDFLNSLPNLVSLIAKQRNDPTIRFMRYAHLNVRSSKDRVDALKKVLNQIGRMPELKAESITREYKGFQTLLDDFKKGELKSGPDGRHLMSEAMENRLYKLFLCRDPDASIE</sequence>
<dbReference type="InterPro" id="IPR047521">
    <property type="entry name" value="XPF_nuclease_EME1_ascomycetes"/>
</dbReference>
<dbReference type="GO" id="GO:0006281">
    <property type="term" value="P:DNA repair"/>
    <property type="evidence" value="ECO:0007669"/>
    <property type="project" value="EnsemblFungi"/>
</dbReference>
<keyword evidence="4" id="KW-1185">Reference proteome</keyword>
<dbReference type="GeneID" id="5543042"/>
<dbReference type="STRING" id="436907.A7TRV7"/>
<dbReference type="KEGG" id="vpo:Kpol_376p7"/>
<evidence type="ECO:0000313" key="4">
    <source>
        <dbReference type="Proteomes" id="UP000000267"/>
    </source>
</evidence>
<dbReference type="HOGENOM" id="CLU_023637_0_0_1"/>
<dbReference type="OrthoDB" id="343092at2759"/>
<feature type="region of interest" description="Disordered" evidence="1">
    <location>
        <begin position="208"/>
        <end position="234"/>
    </location>
</feature>
<dbReference type="PhylomeDB" id="A7TRV7"/>
<dbReference type="GO" id="GO:0000712">
    <property type="term" value="P:resolution of meiotic recombination intermediates"/>
    <property type="evidence" value="ECO:0007669"/>
    <property type="project" value="EnsemblFungi"/>
</dbReference>
<feature type="compositionally biased region" description="Polar residues" evidence="1">
    <location>
        <begin position="120"/>
        <end position="134"/>
    </location>
</feature>
<dbReference type="GO" id="GO:0010520">
    <property type="term" value="P:regulation of reciprocal meiotic recombination"/>
    <property type="evidence" value="ECO:0007669"/>
    <property type="project" value="EnsemblFungi"/>
</dbReference>
<feature type="region of interest" description="Disordered" evidence="1">
    <location>
        <begin position="154"/>
        <end position="191"/>
    </location>
</feature>
<dbReference type="InParanoid" id="A7TRV7"/>
<dbReference type="FunCoup" id="A7TRV7">
    <property type="interactions" value="204"/>
</dbReference>
<proteinExistence type="predicted"/>
<accession>A7TRV7</accession>
<evidence type="ECO:0000256" key="1">
    <source>
        <dbReference type="SAM" id="MobiDB-lite"/>
    </source>
</evidence>
<evidence type="ECO:0000259" key="2">
    <source>
        <dbReference type="SMART" id="SM00891"/>
    </source>
</evidence>
<reference evidence="3 4" key="1">
    <citation type="journal article" date="2007" name="Proc. Natl. Acad. Sci. U.S.A.">
        <title>Independent sorting-out of thousands of duplicated gene pairs in two yeast species descended from a whole-genome duplication.</title>
        <authorList>
            <person name="Scannell D.R."/>
            <person name="Frank A.C."/>
            <person name="Conant G.C."/>
            <person name="Byrne K.P."/>
            <person name="Woolfit M."/>
            <person name="Wolfe K.H."/>
        </authorList>
    </citation>
    <scope>NUCLEOTIDE SEQUENCE [LARGE SCALE GENOMIC DNA]</scope>
    <source>
        <strain evidence="4">ATCC 22028 / DSM 70294 / BCRC 21397 / CBS 2163 / NBRC 10782 / NRRL Y-8283 / UCD 57-17</strain>
    </source>
</reference>
<evidence type="ECO:0000313" key="3">
    <source>
        <dbReference type="EMBL" id="EDO14994.1"/>
    </source>
</evidence>
<dbReference type="SMART" id="SM00891">
    <property type="entry name" value="ERCC4"/>
    <property type="match status" value="1"/>
</dbReference>
<dbReference type="CDD" id="cd20085">
    <property type="entry name" value="XPF_nuclease_Mms4"/>
    <property type="match status" value="1"/>
</dbReference>
<dbReference type="GO" id="GO:0003677">
    <property type="term" value="F:DNA binding"/>
    <property type="evidence" value="ECO:0007669"/>
    <property type="project" value="InterPro"/>
</dbReference>
<gene>
    <name evidence="3" type="ORF">Kpol_376p7</name>
</gene>
<dbReference type="InterPro" id="IPR006166">
    <property type="entry name" value="ERCC4_domain"/>
</dbReference>
<feature type="compositionally biased region" description="Low complexity" evidence="1">
    <location>
        <begin position="511"/>
        <end position="527"/>
    </location>
</feature>
<dbReference type="Proteomes" id="UP000000267">
    <property type="component" value="Unassembled WGS sequence"/>
</dbReference>
<dbReference type="GO" id="GO:0048476">
    <property type="term" value="C:Holliday junction resolvase complex"/>
    <property type="evidence" value="ECO:0007669"/>
    <property type="project" value="EnsemblFungi"/>
</dbReference>
<feature type="compositionally biased region" description="Polar residues" evidence="1">
    <location>
        <begin position="156"/>
        <end position="168"/>
    </location>
</feature>